<evidence type="ECO:0000256" key="1">
    <source>
        <dbReference type="ARBA" id="ARBA00023015"/>
    </source>
</evidence>
<evidence type="ECO:0000256" key="3">
    <source>
        <dbReference type="ARBA" id="ARBA00023163"/>
    </source>
</evidence>
<dbReference type="SMART" id="SM00421">
    <property type="entry name" value="HTH_LUXR"/>
    <property type="match status" value="1"/>
</dbReference>
<evidence type="ECO:0000256" key="2">
    <source>
        <dbReference type="ARBA" id="ARBA00023125"/>
    </source>
</evidence>
<sequence length="167" mass="18080">MLTRTERDGHLYRSLKAGVRGFLLKSAGQEELTFAVRAVAGGEAYICPTMTRRLIDRFEILPPSQERPHTVALAALSGRETQVLSGIAMGRSNQEIARELHLTPATVKSHVSHILAKLELPNRMHAALLAYRTGLVRPPQAPSQAPSRVPSAPVPAAAVAPAVSRPW</sequence>
<evidence type="ECO:0000313" key="8">
    <source>
        <dbReference type="EMBL" id="GGO90198.1"/>
    </source>
</evidence>
<comment type="caution">
    <text evidence="8">The sequence shown here is derived from an EMBL/GenBank/DDBJ whole genome shotgun (WGS) entry which is preliminary data.</text>
</comment>
<feature type="region of interest" description="Disordered" evidence="5">
    <location>
        <begin position="139"/>
        <end position="167"/>
    </location>
</feature>
<name>A0A917ZT22_9ACTN</name>
<dbReference type="InterPro" id="IPR011006">
    <property type="entry name" value="CheY-like_superfamily"/>
</dbReference>
<dbReference type="PRINTS" id="PR00038">
    <property type="entry name" value="HTHLUXR"/>
</dbReference>
<dbReference type="CDD" id="cd06170">
    <property type="entry name" value="LuxR_C_like"/>
    <property type="match status" value="1"/>
</dbReference>
<dbReference type="InterPro" id="IPR016032">
    <property type="entry name" value="Sig_transdc_resp-reg_C-effctor"/>
</dbReference>
<dbReference type="GO" id="GO:0006355">
    <property type="term" value="P:regulation of DNA-templated transcription"/>
    <property type="evidence" value="ECO:0007669"/>
    <property type="project" value="InterPro"/>
</dbReference>
<dbReference type="Pfam" id="PF00196">
    <property type="entry name" value="GerE"/>
    <property type="match status" value="1"/>
</dbReference>
<organism evidence="8 9">
    <name type="scientific">Wenjunlia tyrosinilytica</name>
    <dbReference type="NCBI Taxonomy" id="1544741"/>
    <lineage>
        <taxon>Bacteria</taxon>
        <taxon>Bacillati</taxon>
        <taxon>Actinomycetota</taxon>
        <taxon>Actinomycetes</taxon>
        <taxon>Kitasatosporales</taxon>
        <taxon>Streptomycetaceae</taxon>
        <taxon>Wenjunlia</taxon>
    </lineage>
</organism>
<reference evidence="8" key="1">
    <citation type="journal article" date="2014" name="Int. J. Syst. Evol. Microbiol.">
        <title>Complete genome sequence of Corynebacterium casei LMG S-19264T (=DSM 44701T), isolated from a smear-ripened cheese.</title>
        <authorList>
            <consortium name="US DOE Joint Genome Institute (JGI-PGF)"/>
            <person name="Walter F."/>
            <person name="Albersmeier A."/>
            <person name="Kalinowski J."/>
            <person name="Ruckert C."/>
        </authorList>
    </citation>
    <scope>NUCLEOTIDE SEQUENCE</scope>
    <source>
        <strain evidence="8">CGMCC 4.7201</strain>
    </source>
</reference>
<dbReference type="PANTHER" id="PTHR43214">
    <property type="entry name" value="TWO-COMPONENT RESPONSE REGULATOR"/>
    <property type="match status" value="1"/>
</dbReference>
<dbReference type="PROSITE" id="PS50110">
    <property type="entry name" value="RESPONSE_REGULATORY"/>
    <property type="match status" value="1"/>
</dbReference>
<keyword evidence="9" id="KW-1185">Reference proteome</keyword>
<keyword evidence="3" id="KW-0804">Transcription</keyword>
<dbReference type="PANTHER" id="PTHR43214:SF24">
    <property type="entry name" value="TRANSCRIPTIONAL REGULATORY PROTEIN NARL-RELATED"/>
    <property type="match status" value="1"/>
</dbReference>
<dbReference type="SUPFAM" id="SSF52172">
    <property type="entry name" value="CheY-like"/>
    <property type="match status" value="1"/>
</dbReference>
<feature type="domain" description="Response regulatory" evidence="7">
    <location>
        <begin position="1"/>
        <end position="40"/>
    </location>
</feature>
<dbReference type="GO" id="GO:0000160">
    <property type="term" value="P:phosphorelay signal transduction system"/>
    <property type="evidence" value="ECO:0007669"/>
    <property type="project" value="InterPro"/>
</dbReference>
<keyword evidence="2" id="KW-0238">DNA-binding</keyword>
<keyword evidence="1" id="KW-0805">Transcription regulation</keyword>
<dbReference type="AlphaFoldDB" id="A0A917ZT22"/>
<dbReference type="PROSITE" id="PS00622">
    <property type="entry name" value="HTH_LUXR_1"/>
    <property type="match status" value="1"/>
</dbReference>
<protein>
    <submittedName>
        <fullName evidence="8">Uncharacterized protein</fullName>
    </submittedName>
</protein>
<dbReference type="InterPro" id="IPR000792">
    <property type="entry name" value="Tscrpt_reg_LuxR_C"/>
</dbReference>
<gene>
    <name evidence="8" type="ORF">GCM10012280_35170</name>
</gene>
<dbReference type="Gene3D" id="3.40.50.2300">
    <property type="match status" value="1"/>
</dbReference>
<proteinExistence type="predicted"/>
<dbReference type="Proteomes" id="UP000641932">
    <property type="component" value="Unassembled WGS sequence"/>
</dbReference>
<evidence type="ECO:0000313" key="9">
    <source>
        <dbReference type="Proteomes" id="UP000641932"/>
    </source>
</evidence>
<dbReference type="InterPro" id="IPR001789">
    <property type="entry name" value="Sig_transdc_resp-reg_receiver"/>
</dbReference>
<dbReference type="EMBL" id="BMMS01000014">
    <property type="protein sequence ID" value="GGO90198.1"/>
    <property type="molecule type" value="Genomic_DNA"/>
</dbReference>
<comment type="caution">
    <text evidence="4">Lacks conserved residue(s) required for the propagation of feature annotation.</text>
</comment>
<dbReference type="InterPro" id="IPR039420">
    <property type="entry name" value="WalR-like"/>
</dbReference>
<evidence type="ECO:0000256" key="5">
    <source>
        <dbReference type="SAM" id="MobiDB-lite"/>
    </source>
</evidence>
<dbReference type="SUPFAM" id="SSF46894">
    <property type="entry name" value="C-terminal effector domain of the bipartite response regulators"/>
    <property type="match status" value="1"/>
</dbReference>
<accession>A0A917ZT22</accession>
<evidence type="ECO:0000259" key="7">
    <source>
        <dbReference type="PROSITE" id="PS50110"/>
    </source>
</evidence>
<dbReference type="PROSITE" id="PS50043">
    <property type="entry name" value="HTH_LUXR_2"/>
    <property type="match status" value="1"/>
</dbReference>
<dbReference type="GO" id="GO:0003677">
    <property type="term" value="F:DNA binding"/>
    <property type="evidence" value="ECO:0007669"/>
    <property type="project" value="UniProtKB-KW"/>
</dbReference>
<reference evidence="8" key="2">
    <citation type="submission" date="2020-09" db="EMBL/GenBank/DDBJ databases">
        <authorList>
            <person name="Sun Q."/>
            <person name="Zhou Y."/>
        </authorList>
    </citation>
    <scope>NUCLEOTIDE SEQUENCE</scope>
    <source>
        <strain evidence="8">CGMCC 4.7201</strain>
    </source>
</reference>
<evidence type="ECO:0000256" key="4">
    <source>
        <dbReference type="PROSITE-ProRule" id="PRU00169"/>
    </source>
</evidence>
<evidence type="ECO:0000259" key="6">
    <source>
        <dbReference type="PROSITE" id="PS50043"/>
    </source>
</evidence>
<feature type="domain" description="HTH luxR-type" evidence="6">
    <location>
        <begin position="69"/>
        <end position="134"/>
    </location>
</feature>